<feature type="compositionally biased region" description="Basic and acidic residues" evidence="6">
    <location>
        <begin position="226"/>
        <end position="238"/>
    </location>
</feature>
<evidence type="ECO:0000256" key="6">
    <source>
        <dbReference type="SAM" id="MobiDB-lite"/>
    </source>
</evidence>
<name>A0A8C5DCF0_GOUWI</name>
<reference evidence="8" key="2">
    <citation type="submission" date="2025-08" db="UniProtKB">
        <authorList>
            <consortium name="Ensembl"/>
        </authorList>
    </citation>
    <scope>IDENTIFICATION</scope>
</reference>
<protein>
    <submittedName>
        <fullName evidence="8">Uncharacterized protein</fullName>
    </submittedName>
</protein>
<accession>A0A8C5DCF0</accession>
<dbReference type="PANTHER" id="PTHR23320">
    <property type="entry name" value="MEMBRANE-SPANNING 4-DOMAINS SUBFAMILY A MS4A -RELATED"/>
    <property type="match status" value="1"/>
</dbReference>
<feature type="transmembrane region" description="Helical" evidence="7">
    <location>
        <begin position="57"/>
        <end position="80"/>
    </location>
</feature>
<evidence type="ECO:0000313" key="8">
    <source>
        <dbReference type="Ensembl" id="ENSGWIP00000001259.1"/>
    </source>
</evidence>
<evidence type="ECO:0000256" key="7">
    <source>
        <dbReference type="SAM" id="Phobius"/>
    </source>
</evidence>
<dbReference type="Pfam" id="PF04103">
    <property type="entry name" value="CD20"/>
    <property type="match status" value="1"/>
</dbReference>
<sequence length="252" mass="27723">MSVSMSRTDGVTILTLTTDPQSPWPPLCQVFNSLCCSPVCCSVSKHLRSIQNGSQTILGLIQIMVGILNIGLGLILTYSGVGSGWQMDETAFPYWMGAFFVVFGVVSILCERYPSACLLVFNMFLHVVGVVFAITAIALYSNNISHIYLWGICDRDSHYFYKYRTTTPNGSSQKDEFLKEKCEEGRDLILILLQGISAVLIILSVLELCVTLSSFGLGIKYLRSKDNGPNKTPEDPESIKPLLEEVSTSPTA</sequence>
<dbReference type="InterPro" id="IPR007237">
    <property type="entry name" value="CD20-like"/>
</dbReference>
<dbReference type="OrthoDB" id="8951938at2759"/>
<comment type="similarity">
    <text evidence="2">Belongs to the MS4A family.</text>
</comment>
<keyword evidence="4 7" id="KW-1133">Transmembrane helix</keyword>
<evidence type="ECO:0000256" key="4">
    <source>
        <dbReference type="ARBA" id="ARBA00022989"/>
    </source>
</evidence>
<dbReference type="Ensembl" id="ENSGWIT00000001361.1">
    <property type="protein sequence ID" value="ENSGWIP00000001259.1"/>
    <property type="gene ID" value="ENSGWIG00000000743.1"/>
</dbReference>
<keyword evidence="9" id="KW-1185">Reference proteome</keyword>
<dbReference type="AlphaFoldDB" id="A0A8C5DCF0"/>
<keyword evidence="3 7" id="KW-0812">Transmembrane</keyword>
<reference evidence="8" key="1">
    <citation type="submission" date="2020-06" db="EMBL/GenBank/DDBJ databases">
        <authorList>
            <consortium name="Wellcome Sanger Institute Data Sharing"/>
        </authorList>
    </citation>
    <scope>NUCLEOTIDE SEQUENCE [LARGE SCALE GENOMIC DNA]</scope>
</reference>
<dbReference type="Proteomes" id="UP000694680">
    <property type="component" value="Chromosome 1"/>
</dbReference>
<gene>
    <name evidence="8" type="primary">ms4a8</name>
</gene>
<organism evidence="8 9">
    <name type="scientific">Gouania willdenowi</name>
    <name type="common">Blunt-snouted clingfish</name>
    <name type="synonym">Lepadogaster willdenowi</name>
    <dbReference type="NCBI Taxonomy" id="441366"/>
    <lineage>
        <taxon>Eukaryota</taxon>
        <taxon>Metazoa</taxon>
        <taxon>Chordata</taxon>
        <taxon>Craniata</taxon>
        <taxon>Vertebrata</taxon>
        <taxon>Euteleostomi</taxon>
        <taxon>Actinopterygii</taxon>
        <taxon>Neopterygii</taxon>
        <taxon>Teleostei</taxon>
        <taxon>Neoteleostei</taxon>
        <taxon>Acanthomorphata</taxon>
        <taxon>Ovalentaria</taxon>
        <taxon>Blenniimorphae</taxon>
        <taxon>Blenniiformes</taxon>
        <taxon>Gobiesocoidei</taxon>
        <taxon>Gobiesocidae</taxon>
        <taxon>Gobiesocinae</taxon>
        <taxon>Gouania</taxon>
    </lineage>
</organism>
<feature type="region of interest" description="Disordered" evidence="6">
    <location>
        <begin position="226"/>
        <end position="252"/>
    </location>
</feature>
<reference evidence="8" key="3">
    <citation type="submission" date="2025-09" db="UniProtKB">
        <authorList>
            <consortium name="Ensembl"/>
        </authorList>
    </citation>
    <scope>IDENTIFICATION</scope>
</reference>
<feature type="transmembrane region" description="Helical" evidence="7">
    <location>
        <begin position="188"/>
        <end position="215"/>
    </location>
</feature>
<proteinExistence type="inferred from homology"/>
<dbReference type="PANTHER" id="PTHR23320:SF125">
    <property type="entry name" value="TRANSMEMBRANE PROTEIN 176L.1-RELATED"/>
    <property type="match status" value="1"/>
</dbReference>
<comment type="subcellular location">
    <subcellularLocation>
        <location evidence="1">Membrane</location>
        <topology evidence="1">Multi-pass membrane protein</topology>
    </subcellularLocation>
</comment>
<evidence type="ECO:0000256" key="1">
    <source>
        <dbReference type="ARBA" id="ARBA00004141"/>
    </source>
</evidence>
<evidence type="ECO:0000256" key="3">
    <source>
        <dbReference type="ARBA" id="ARBA00022692"/>
    </source>
</evidence>
<dbReference type="InterPro" id="IPR030417">
    <property type="entry name" value="MS4A"/>
</dbReference>
<evidence type="ECO:0000313" key="9">
    <source>
        <dbReference type="Proteomes" id="UP000694680"/>
    </source>
</evidence>
<feature type="transmembrane region" description="Helical" evidence="7">
    <location>
        <begin position="92"/>
        <end position="110"/>
    </location>
</feature>
<evidence type="ECO:0000256" key="5">
    <source>
        <dbReference type="ARBA" id="ARBA00023136"/>
    </source>
</evidence>
<keyword evidence="5 7" id="KW-0472">Membrane</keyword>
<evidence type="ECO:0000256" key="2">
    <source>
        <dbReference type="ARBA" id="ARBA00009565"/>
    </source>
</evidence>
<feature type="transmembrane region" description="Helical" evidence="7">
    <location>
        <begin position="117"/>
        <end position="140"/>
    </location>
</feature>
<dbReference type="GO" id="GO:0016020">
    <property type="term" value="C:membrane"/>
    <property type="evidence" value="ECO:0007669"/>
    <property type="project" value="UniProtKB-SubCell"/>
</dbReference>